<dbReference type="PANTHER" id="PTHR10174:SF224">
    <property type="entry name" value="RETINOL-BINDING PROTEIN PINTA"/>
    <property type="match status" value="1"/>
</dbReference>
<dbReference type="Gene3D" id="1.10.8.20">
    <property type="entry name" value="N-terminal domain of phosphatidylinositol transfer protein sec14p"/>
    <property type="match status" value="1"/>
</dbReference>
<dbReference type="SMART" id="SM01100">
    <property type="entry name" value="CRAL_TRIO_N"/>
    <property type="match status" value="1"/>
</dbReference>
<evidence type="ECO:0000313" key="3">
    <source>
        <dbReference type="Proteomes" id="UP001162156"/>
    </source>
</evidence>
<evidence type="ECO:0000313" key="2">
    <source>
        <dbReference type="EMBL" id="KAJ8965223.1"/>
    </source>
</evidence>
<dbReference type="InterPro" id="IPR036865">
    <property type="entry name" value="CRAL-TRIO_dom_sf"/>
</dbReference>
<proteinExistence type="predicted"/>
<sequence length="283" mass="33297">MSDKYVFTLDENVKQFAEKNLKETDESRDAALEEIKRWLIEEGPHLHARLEDKYILPFLRGCKFNTEKTKAKLTNYYTMRRDQPEQFSNRDPLLTEIQELVKLGVFVPLRRTVENRLVIIIRTAVHDPKKHKQDDVFKAGKMILDVAALEDELVQIYGITAIFDMTGVGLWHAKMLTPNIVKKTVFSWQNYHCRPRQLEFINAPLYINVVLRVFKSFMTEKMRNRVRVHFGGVESLHEVVDRDVLPPEYGGNGESMESLVKYWSEKLLSNREWFAEDEQYKAE</sequence>
<protein>
    <recommendedName>
        <fullName evidence="1">CRAL-TRIO domain-containing protein</fullName>
    </recommendedName>
</protein>
<gene>
    <name evidence="2" type="ORF">NQ314_004293</name>
</gene>
<reference evidence="2" key="1">
    <citation type="journal article" date="2023" name="Insect Mol. Biol.">
        <title>Genome sequencing provides insights into the evolution of gene families encoding plant cell wall-degrading enzymes in longhorned beetles.</title>
        <authorList>
            <person name="Shin N.R."/>
            <person name="Okamura Y."/>
            <person name="Kirsch R."/>
            <person name="Pauchet Y."/>
        </authorList>
    </citation>
    <scope>NUCLEOTIDE SEQUENCE</scope>
    <source>
        <strain evidence="2">RBIC_L_NR</strain>
    </source>
</reference>
<dbReference type="Pfam" id="PF00650">
    <property type="entry name" value="CRAL_TRIO"/>
    <property type="match status" value="1"/>
</dbReference>
<keyword evidence="3" id="KW-1185">Reference proteome</keyword>
<dbReference type="PANTHER" id="PTHR10174">
    <property type="entry name" value="ALPHA-TOCOPHEROL TRANSFER PROTEIN-RELATED"/>
    <property type="match status" value="1"/>
</dbReference>
<dbReference type="GO" id="GO:1902936">
    <property type="term" value="F:phosphatidylinositol bisphosphate binding"/>
    <property type="evidence" value="ECO:0007669"/>
    <property type="project" value="TreeGrafter"/>
</dbReference>
<dbReference type="Gene3D" id="1.20.5.1200">
    <property type="entry name" value="Alpha-tocopherol transfer"/>
    <property type="match status" value="1"/>
</dbReference>
<dbReference type="SUPFAM" id="SSF52087">
    <property type="entry name" value="CRAL/TRIO domain"/>
    <property type="match status" value="1"/>
</dbReference>
<dbReference type="Gene3D" id="3.40.525.10">
    <property type="entry name" value="CRAL-TRIO lipid binding domain"/>
    <property type="match status" value="1"/>
</dbReference>
<dbReference type="PRINTS" id="PR00180">
    <property type="entry name" value="CRETINALDHBP"/>
</dbReference>
<dbReference type="EMBL" id="JANEYF010001271">
    <property type="protein sequence ID" value="KAJ8965223.1"/>
    <property type="molecule type" value="Genomic_DNA"/>
</dbReference>
<accession>A0AAV8ZKC1</accession>
<dbReference type="PROSITE" id="PS50191">
    <property type="entry name" value="CRAL_TRIO"/>
    <property type="match status" value="1"/>
</dbReference>
<comment type="caution">
    <text evidence="2">The sequence shown here is derived from an EMBL/GenBank/DDBJ whole genome shotgun (WGS) entry which is preliminary data.</text>
</comment>
<name>A0AAV8ZKC1_9CUCU</name>
<dbReference type="AlphaFoldDB" id="A0AAV8ZKC1"/>
<dbReference type="CDD" id="cd00170">
    <property type="entry name" value="SEC14"/>
    <property type="match status" value="1"/>
</dbReference>
<dbReference type="SMART" id="SM00516">
    <property type="entry name" value="SEC14"/>
    <property type="match status" value="1"/>
</dbReference>
<dbReference type="Proteomes" id="UP001162156">
    <property type="component" value="Unassembled WGS sequence"/>
</dbReference>
<dbReference type="SUPFAM" id="SSF46938">
    <property type="entry name" value="CRAL/TRIO N-terminal domain"/>
    <property type="match status" value="1"/>
</dbReference>
<dbReference type="InterPro" id="IPR036273">
    <property type="entry name" value="CRAL/TRIO_N_dom_sf"/>
</dbReference>
<evidence type="ECO:0000259" key="1">
    <source>
        <dbReference type="PROSITE" id="PS50191"/>
    </source>
</evidence>
<feature type="domain" description="CRAL-TRIO" evidence="1">
    <location>
        <begin position="94"/>
        <end position="257"/>
    </location>
</feature>
<dbReference type="InterPro" id="IPR011074">
    <property type="entry name" value="CRAL/TRIO_N_dom"/>
</dbReference>
<dbReference type="InterPro" id="IPR001251">
    <property type="entry name" value="CRAL-TRIO_dom"/>
</dbReference>
<dbReference type="GO" id="GO:0016020">
    <property type="term" value="C:membrane"/>
    <property type="evidence" value="ECO:0007669"/>
    <property type="project" value="TreeGrafter"/>
</dbReference>
<organism evidence="2 3">
    <name type="scientific">Rhamnusium bicolor</name>
    <dbReference type="NCBI Taxonomy" id="1586634"/>
    <lineage>
        <taxon>Eukaryota</taxon>
        <taxon>Metazoa</taxon>
        <taxon>Ecdysozoa</taxon>
        <taxon>Arthropoda</taxon>
        <taxon>Hexapoda</taxon>
        <taxon>Insecta</taxon>
        <taxon>Pterygota</taxon>
        <taxon>Neoptera</taxon>
        <taxon>Endopterygota</taxon>
        <taxon>Coleoptera</taxon>
        <taxon>Polyphaga</taxon>
        <taxon>Cucujiformia</taxon>
        <taxon>Chrysomeloidea</taxon>
        <taxon>Cerambycidae</taxon>
        <taxon>Lepturinae</taxon>
        <taxon>Rhagiini</taxon>
        <taxon>Rhamnusium</taxon>
    </lineage>
</organism>